<evidence type="ECO:0000256" key="7">
    <source>
        <dbReference type="ARBA" id="ARBA00023308"/>
    </source>
</evidence>
<evidence type="ECO:0000256" key="1">
    <source>
        <dbReference type="ARBA" id="ARBA00009156"/>
    </source>
</evidence>
<evidence type="ECO:0000256" key="5">
    <source>
        <dbReference type="ARBA" id="ARBA00022840"/>
    </source>
</evidence>
<feature type="domain" description="Carbohydrate kinase FGGY N-terminal" evidence="8">
    <location>
        <begin position="8"/>
        <end position="245"/>
    </location>
</feature>
<evidence type="ECO:0000259" key="8">
    <source>
        <dbReference type="Pfam" id="PF00370"/>
    </source>
</evidence>
<dbReference type="SUPFAM" id="SSF53067">
    <property type="entry name" value="Actin-like ATPase domain"/>
    <property type="match status" value="2"/>
</dbReference>
<dbReference type="CDD" id="cd07771">
    <property type="entry name" value="ASKHA_NBD_FGGY_RhaB-like"/>
    <property type="match status" value="1"/>
</dbReference>
<reference evidence="10 11" key="1">
    <citation type="submission" date="2021-02" db="EMBL/GenBank/DDBJ databases">
        <title>Nitrogen-fixing ability and nitrogen fixation related genes of thermophilic fermentative bacteria in the genus Caldicellulosiruptor.</title>
        <authorList>
            <person name="Chen Y."/>
            <person name="Nishihara A."/>
            <person name="Haruta S."/>
        </authorList>
    </citation>
    <scope>NUCLEOTIDE SEQUENCE [LARGE SCALE GENOMIC DNA]</scope>
    <source>
        <strain evidence="10 11">YA01</strain>
    </source>
</reference>
<dbReference type="Gene3D" id="3.30.420.40">
    <property type="match status" value="2"/>
</dbReference>
<dbReference type="InterPro" id="IPR018485">
    <property type="entry name" value="FGGY_C"/>
</dbReference>
<evidence type="ECO:0000256" key="6">
    <source>
        <dbReference type="ARBA" id="ARBA00023157"/>
    </source>
</evidence>
<dbReference type="PANTHER" id="PTHR10196">
    <property type="entry name" value="SUGAR KINASE"/>
    <property type="match status" value="1"/>
</dbReference>
<dbReference type="PANTHER" id="PTHR10196:SF93">
    <property type="entry name" value="L-RHAMNULOKINASE"/>
    <property type="match status" value="1"/>
</dbReference>
<evidence type="ECO:0000256" key="4">
    <source>
        <dbReference type="ARBA" id="ARBA00022777"/>
    </source>
</evidence>
<organism evidence="10 11">
    <name type="scientific">Caldicellulosiruptor diazotrophicus</name>
    <dbReference type="NCBI Taxonomy" id="2806205"/>
    <lineage>
        <taxon>Bacteria</taxon>
        <taxon>Bacillati</taxon>
        <taxon>Bacillota</taxon>
        <taxon>Bacillota incertae sedis</taxon>
        <taxon>Caldicellulosiruptorales</taxon>
        <taxon>Caldicellulosiruptoraceae</taxon>
        <taxon>Caldicellulosiruptor</taxon>
    </lineage>
</organism>
<keyword evidence="6" id="KW-1015">Disulfide bond</keyword>
<dbReference type="Proteomes" id="UP000663623">
    <property type="component" value="Chromosome"/>
</dbReference>
<protein>
    <submittedName>
        <fullName evidence="10">L-fuculose kinase</fullName>
    </submittedName>
</protein>
<keyword evidence="4 10" id="KW-0418">Kinase</keyword>
<dbReference type="InterPro" id="IPR043129">
    <property type="entry name" value="ATPase_NBD"/>
</dbReference>
<dbReference type="EMBL" id="AP024480">
    <property type="protein sequence ID" value="BCS81671.1"/>
    <property type="molecule type" value="Genomic_DNA"/>
</dbReference>
<keyword evidence="5" id="KW-0067">ATP-binding</keyword>
<evidence type="ECO:0000256" key="3">
    <source>
        <dbReference type="ARBA" id="ARBA00022741"/>
    </source>
</evidence>
<comment type="similarity">
    <text evidence="1">Belongs to the FGGY kinase family.</text>
</comment>
<keyword evidence="11" id="KW-1185">Reference proteome</keyword>
<keyword evidence="2" id="KW-0808">Transferase</keyword>
<gene>
    <name evidence="10" type="ORF">CaldiYA01_16310</name>
</gene>
<feature type="domain" description="Carbohydrate kinase FGGY C-terminal" evidence="9">
    <location>
        <begin position="258"/>
        <end position="447"/>
    </location>
</feature>
<keyword evidence="3" id="KW-0547">Nucleotide-binding</keyword>
<evidence type="ECO:0000259" key="9">
    <source>
        <dbReference type="Pfam" id="PF02782"/>
    </source>
</evidence>
<dbReference type="InterPro" id="IPR013449">
    <property type="entry name" value="Rhamnulokinase"/>
</dbReference>
<dbReference type="GO" id="GO:0016301">
    <property type="term" value="F:kinase activity"/>
    <property type="evidence" value="ECO:0007669"/>
    <property type="project" value="UniProtKB-KW"/>
</dbReference>
<dbReference type="RefSeq" id="WP_207178585.1">
    <property type="nucleotide sequence ID" value="NZ_AP024480.1"/>
</dbReference>
<dbReference type="Pfam" id="PF02782">
    <property type="entry name" value="FGGY_C"/>
    <property type="match status" value="1"/>
</dbReference>
<evidence type="ECO:0000313" key="11">
    <source>
        <dbReference type="Proteomes" id="UP000663623"/>
    </source>
</evidence>
<dbReference type="Pfam" id="PF00370">
    <property type="entry name" value="FGGY_N"/>
    <property type="match status" value="1"/>
</dbReference>
<evidence type="ECO:0000313" key="10">
    <source>
        <dbReference type="EMBL" id="BCS81671.1"/>
    </source>
</evidence>
<evidence type="ECO:0000256" key="2">
    <source>
        <dbReference type="ARBA" id="ARBA00022679"/>
    </source>
</evidence>
<name>A0ABM7NNG7_9FIRM</name>
<proteinExistence type="inferred from homology"/>
<accession>A0ABM7NNG7</accession>
<sequence>MKSINCIGADFGASNGRIFVGRFDGSVLELCEVHRFENNPVRLGKNLFWDFLYLFNNLKIGIYKAKKQFESITSIGVDTWGVDYGLIDKQGNLISNPYHYRDLRTKSAIEEVGNIIPLNQLYNTTGIQFMNFNTIFQLYIDYKTRTEIMKNASSLLFMPDLFTYFLTGEKVNEYTIASTSQLLDAHKRTWCFDIIEKLGFEKDLFNDIIYPGNILGKLSKDVQEELEVESIPVVAVGSHDTASAVAAAPFSDGKQTVYLSCGTWSLMGVELDRPLINEKTFEKNFTNEGGVENKIRFLKNITGLWIIQQLKSAWSKKFEEVNYNLISELAQKSHVDYAIDPDNERFLAPVDIISEIKNFCKIYFGEEPETLGDIARAAYNGIVKKYQATVEEIENLTGFKISTINMVGGGIRDKYLCELTAKFTQRDVVAGPVEATVLGNILMQLIALGEIRSLQEGRDLLKKSVQFEYYKGR</sequence>
<keyword evidence="7" id="KW-0684">Rhamnose metabolism</keyword>
<dbReference type="InterPro" id="IPR018484">
    <property type="entry name" value="FGGY_N"/>
</dbReference>